<protein>
    <recommendedName>
        <fullName evidence="6">ABC transporter domain-containing protein</fullName>
    </recommendedName>
</protein>
<dbReference type="PROSITE" id="PS00211">
    <property type="entry name" value="ABC_TRANSPORTER_1"/>
    <property type="match status" value="1"/>
</dbReference>
<dbReference type="Proteomes" id="UP000035929">
    <property type="component" value="Unassembled WGS sequence"/>
</dbReference>
<comment type="subcellular location">
    <subcellularLocation>
        <location evidence="1">Cell inner membrane</location>
        <topology evidence="1">Peripheral membrane protein</topology>
    </subcellularLocation>
</comment>
<dbReference type="Gene3D" id="3.40.50.300">
    <property type="entry name" value="P-loop containing nucleotide triphosphate hydrolases"/>
    <property type="match status" value="1"/>
</dbReference>
<dbReference type="PATRIC" id="fig|270351.6.peg.6880"/>
<keyword evidence="3" id="KW-0813">Transport</keyword>
<dbReference type="CDD" id="cd03257">
    <property type="entry name" value="ABC_NikE_OppD_transporters"/>
    <property type="match status" value="1"/>
</dbReference>
<dbReference type="PROSITE" id="PS50893">
    <property type="entry name" value="ABC_TRANSPORTER_2"/>
    <property type="match status" value="1"/>
</dbReference>
<dbReference type="AlphaFoldDB" id="A0A0J6SM70"/>
<dbReference type="InterPro" id="IPR003593">
    <property type="entry name" value="AAA+_ATPase"/>
</dbReference>
<dbReference type="GO" id="GO:0005524">
    <property type="term" value="F:ATP binding"/>
    <property type="evidence" value="ECO:0007669"/>
    <property type="project" value="UniProtKB-KW"/>
</dbReference>
<accession>A0A0J6SM70</accession>
<evidence type="ECO:0000256" key="3">
    <source>
        <dbReference type="ARBA" id="ARBA00022448"/>
    </source>
</evidence>
<dbReference type="GO" id="GO:0016887">
    <property type="term" value="F:ATP hydrolysis activity"/>
    <property type="evidence" value="ECO:0007669"/>
    <property type="project" value="InterPro"/>
</dbReference>
<dbReference type="Pfam" id="PF00005">
    <property type="entry name" value="ABC_tran"/>
    <property type="match status" value="1"/>
</dbReference>
<dbReference type="EMBL" id="LABX01000071">
    <property type="protein sequence ID" value="KMO36310.1"/>
    <property type="molecule type" value="Genomic_DNA"/>
</dbReference>
<reference evidence="7 8" key="1">
    <citation type="submission" date="2015-03" db="EMBL/GenBank/DDBJ databases">
        <title>Genome sequencing of Methylobacterium aquaticum DSM16371 type strain.</title>
        <authorList>
            <person name="Chaudhry V."/>
            <person name="Patil P.B."/>
        </authorList>
    </citation>
    <scope>NUCLEOTIDE SEQUENCE [LARGE SCALE GENOMIC DNA]</scope>
    <source>
        <strain evidence="7 8">DSM 16371</strain>
    </source>
</reference>
<dbReference type="InterPro" id="IPR027417">
    <property type="entry name" value="P-loop_NTPase"/>
</dbReference>
<dbReference type="InterPro" id="IPR003439">
    <property type="entry name" value="ABC_transporter-like_ATP-bd"/>
</dbReference>
<evidence type="ECO:0000256" key="1">
    <source>
        <dbReference type="ARBA" id="ARBA00004417"/>
    </source>
</evidence>
<dbReference type="RefSeq" id="WP_048463622.1">
    <property type="nucleotide sequence ID" value="NZ_LABX01000071.1"/>
</dbReference>
<dbReference type="InterPro" id="IPR013563">
    <property type="entry name" value="Oligopep_ABC_C"/>
</dbReference>
<evidence type="ECO:0000313" key="7">
    <source>
        <dbReference type="EMBL" id="KMO36310.1"/>
    </source>
</evidence>
<gene>
    <name evidence="7" type="ORF">VP06_10010</name>
</gene>
<dbReference type="SUPFAM" id="SSF52540">
    <property type="entry name" value="P-loop containing nucleoside triphosphate hydrolases"/>
    <property type="match status" value="1"/>
</dbReference>
<dbReference type="GO" id="GO:0055085">
    <property type="term" value="P:transmembrane transport"/>
    <property type="evidence" value="ECO:0007669"/>
    <property type="project" value="UniProtKB-ARBA"/>
</dbReference>
<evidence type="ECO:0000313" key="8">
    <source>
        <dbReference type="Proteomes" id="UP000035929"/>
    </source>
</evidence>
<dbReference type="SMART" id="SM00382">
    <property type="entry name" value="AAA"/>
    <property type="match status" value="1"/>
</dbReference>
<dbReference type="GO" id="GO:0005886">
    <property type="term" value="C:plasma membrane"/>
    <property type="evidence" value="ECO:0007669"/>
    <property type="project" value="UniProtKB-SubCell"/>
</dbReference>
<evidence type="ECO:0000256" key="5">
    <source>
        <dbReference type="ARBA" id="ARBA00022840"/>
    </source>
</evidence>
<evidence type="ECO:0000259" key="6">
    <source>
        <dbReference type="PROSITE" id="PS50893"/>
    </source>
</evidence>
<dbReference type="FunFam" id="3.40.50.300:FF:000016">
    <property type="entry name" value="Oligopeptide ABC transporter ATP-binding component"/>
    <property type="match status" value="1"/>
</dbReference>
<dbReference type="PANTHER" id="PTHR43776">
    <property type="entry name" value="TRANSPORT ATP-BINDING PROTEIN"/>
    <property type="match status" value="1"/>
</dbReference>
<evidence type="ECO:0000256" key="4">
    <source>
        <dbReference type="ARBA" id="ARBA00022741"/>
    </source>
</evidence>
<comment type="similarity">
    <text evidence="2">Belongs to the ABC transporter superfamily.</text>
</comment>
<proteinExistence type="inferred from homology"/>
<name>A0A0J6SM70_9HYPH</name>
<keyword evidence="4" id="KW-0547">Nucleotide-binding</keyword>
<sequence>MNPHLLRVDDLTKHFRTPGGTVHALDGVTLEIAPGETLGLVGESGCGKSTLGKTLVRLYEPDSGHIELLGRDIAHLGPGALRPLRREIQMIFQDPFASLNPRAAVGRILEEPMIVHRTHGRAERRARVAWLMERVGLRPEHAGRLPHEFSGGQRQRIGIARALALSPKLIVCDEPVSALDVSVRAQVINLLADLRDAFGLAYLFISHDLGVVRHVADRIAVMYLGRLVETGPAAEIWSRPRHPYTQALLSAVPQVRTEHRRPRVALVGDLPSPLAPPSGCRFRTRCPRATTLCAEAAPAMLAVASRHLAACHHLDAPAAPHAGTASSTVLSEAS</sequence>
<dbReference type="NCBIfam" id="NF008453">
    <property type="entry name" value="PRK11308.1"/>
    <property type="match status" value="1"/>
</dbReference>
<dbReference type="GO" id="GO:0015833">
    <property type="term" value="P:peptide transport"/>
    <property type="evidence" value="ECO:0007669"/>
    <property type="project" value="InterPro"/>
</dbReference>
<dbReference type="InterPro" id="IPR017871">
    <property type="entry name" value="ABC_transporter-like_CS"/>
</dbReference>
<dbReference type="PANTHER" id="PTHR43776:SF7">
    <property type="entry name" value="D,D-DIPEPTIDE TRANSPORT ATP-BINDING PROTEIN DDPF-RELATED"/>
    <property type="match status" value="1"/>
</dbReference>
<dbReference type="NCBIfam" id="TIGR01727">
    <property type="entry name" value="oligo_HPY"/>
    <property type="match status" value="1"/>
</dbReference>
<feature type="domain" description="ABC transporter" evidence="6">
    <location>
        <begin position="6"/>
        <end position="249"/>
    </location>
</feature>
<dbReference type="OrthoDB" id="7328866at2"/>
<dbReference type="Pfam" id="PF08352">
    <property type="entry name" value="oligo_HPY"/>
    <property type="match status" value="1"/>
</dbReference>
<comment type="caution">
    <text evidence="7">The sequence shown here is derived from an EMBL/GenBank/DDBJ whole genome shotgun (WGS) entry which is preliminary data.</text>
</comment>
<keyword evidence="5" id="KW-0067">ATP-binding</keyword>
<dbReference type="InterPro" id="IPR050319">
    <property type="entry name" value="ABC_transp_ATP-bind"/>
</dbReference>
<evidence type="ECO:0000256" key="2">
    <source>
        <dbReference type="ARBA" id="ARBA00005417"/>
    </source>
</evidence>
<organism evidence="7 8">
    <name type="scientific">Methylobacterium aquaticum</name>
    <dbReference type="NCBI Taxonomy" id="270351"/>
    <lineage>
        <taxon>Bacteria</taxon>
        <taxon>Pseudomonadati</taxon>
        <taxon>Pseudomonadota</taxon>
        <taxon>Alphaproteobacteria</taxon>
        <taxon>Hyphomicrobiales</taxon>
        <taxon>Methylobacteriaceae</taxon>
        <taxon>Methylobacterium</taxon>
    </lineage>
</organism>